<dbReference type="GO" id="GO:0005694">
    <property type="term" value="C:chromosome"/>
    <property type="evidence" value="ECO:0007669"/>
    <property type="project" value="TreeGrafter"/>
</dbReference>
<dbReference type="GO" id="GO:0005524">
    <property type="term" value="F:ATP binding"/>
    <property type="evidence" value="ECO:0007669"/>
    <property type="project" value="InterPro"/>
</dbReference>
<dbReference type="GO" id="GO:0005634">
    <property type="term" value="C:nucleus"/>
    <property type="evidence" value="ECO:0007669"/>
    <property type="project" value="TreeGrafter"/>
</dbReference>
<keyword evidence="4" id="KW-0539">Nucleus</keyword>
<dbReference type="GO" id="GO:0003677">
    <property type="term" value="F:DNA binding"/>
    <property type="evidence" value="ECO:0007669"/>
    <property type="project" value="UniProtKB-KW"/>
</dbReference>
<organism evidence="6 7">
    <name type="scientific">Strongyloides venezuelensis</name>
    <name type="common">Threadworm</name>
    <dbReference type="NCBI Taxonomy" id="75913"/>
    <lineage>
        <taxon>Eukaryota</taxon>
        <taxon>Metazoa</taxon>
        <taxon>Ecdysozoa</taxon>
        <taxon>Nematoda</taxon>
        <taxon>Chromadorea</taxon>
        <taxon>Rhabditida</taxon>
        <taxon>Tylenchina</taxon>
        <taxon>Panagrolaimomorpha</taxon>
        <taxon>Strongyloidoidea</taxon>
        <taxon>Strongyloididae</taxon>
        <taxon>Strongyloides</taxon>
    </lineage>
</organism>
<dbReference type="Pfam" id="PF00270">
    <property type="entry name" value="DEAD"/>
    <property type="match status" value="1"/>
</dbReference>
<dbReference type="GO" id="GO:0000724">
    <property type="term" value="P:double-strand break repair via homologous recombination"/>
    <property type="evidence" value="ECO:0007669"/>
    <property type="project" value="TreeGrafter"/>
</dbReference>
<evidence type="ECO:0000313" key="6">
    <source>
        <dbReference type="Proteomes" id="UP000035680"/>
    </source>
</evidence>
<sequence length="161" mass="18598">MFQVRCIIELISDVDGSIFLIVPTGTEKSLPYLLVTKEEEVKISVIIVPSLNLIKRIEEDLTKINYESLILCSTVPKDKRRRLISKGIESVHTFIKEYDCIGTTPEQFYDPDVQSLINILYSNNFLARFILDKAHVLLQCGCNFRRAYSNIYRSIKSCRRC</sequence>
<accession>A0A0K0FQ48</accession>
<keyword evidence="6" id="KW-1185">Reference proteome</keyword>
<dbReference type="InterPro" id="IPR027417">
    <property type="entry name" value="P-loop_NTPase"/>
</dbReference>
<protein>
    <submittedName>
        <fullName evidence="7">Helicase ATP-binding domain-containing protein</fullName>
    </submittedName>
</protein>
<dbReference type="STRING" id="75913.A0A0K0FQ48"/>
<evidence type="ECO:0000256" key="3">
    <source>
        <dbReference type="ARBA" id="ARBA00023235"/>
    </source>
</evidence>
<dbReference type="SUPFAM" id="SSF52540">
    <property type="entry name" value="P-loop containing nucleoside triphosphate hydrolases"/>
    <property type="match status" value="1"/>
</dbReference>
<dbReference type="GO" id="GO:0009378">
    <property type="term" value="F:four-way junction helicase activity"/>
    <property type="evidence" value="ECO:0007669"/>
    <property type="project" value="TreeGrafter"/>
</dbReference>
<dbReference type="PANTHER" id="PTHR13710:SF153">
    <property type="entry name" value="RECQ-LIKE DNA HELICASE BLM"/>
    <property type="match status" value="1"/>
</dbReference>
<name>A0A0K0FQ48_STRVS</name>
<dbReference type="GO" id="GO:0043138">
    <property type="term" value="F:3'-5' DNA helicase activity"/>
    <property type="evidence" value="ECO:0007669"/>
    <property type="project" value="TreeGrafter"/>
</dbReference>
<dbReference type="AlphaFoldDB" id="A0A0K0FQ48"/>
<evidence type="ECO:0000259" key="5">
    <source>
        <dbReference type="Pfam" id="PF00270"/>
    </source>
</evidence>
<dbReference type="Proteomes" id="UP000035680">
    <property type="component" value="Unassembled WGS sequence"/>
</dbReference>
<evidence type="ECO:0000256" key="4">
    <source>
        <dbReference type="ARBA" id="ARBA00023242"/>
    </source>
</evidence>
<comment type="similarity">
    <text evidence="1">Belongs to the helicase family. RecQ subfamily.</text>
</comment>
<dbReference type="PANTHER" id="PTHR13710">
    <property type="entry name" value="DNA HELICASE RECQ FAMILY MEMBER"/>
    <property type="match status" value="1"/>
</dbReference>
<evidence type="ECO:0000256" key="2">
    <source>
        <dbReference type="ARBA" id="ARBA00023125"/>
    </source>
</evidence>
<dbReference type="Gene3D" id="3.40.50.300">
    <property type="entry name" value="P-loop containing nucleotide triphosphate hydrolases"/>
    <property type="match status" value="1"/>
</dbReference>
<reference evidence="6" key="1">
    <citation type="submission" date="2014-07" db="EMBL/GenBank/DDBJ databases">
        <authorList>
            <person name="Martin A.A"/>
            <person name="De Silva N."/>
        </authorList>
    </citation>
    <scope>NUCLEOTIDE SEQUENCE</scope>
</reference>
<reference evidence="7" key="2">
    <citation type="submission" date="2015-08" db="UniProtKB">
        <authorList>
            <consortium name="WormBaseParasite"/>
        </authorList>
    </citation>
    <scope>IDENTIFICATION</scope>
</reference>
<dbReference type="GO" id="GO:0005737">
    <property type="term" value="C:cytoplasm"/>
    <property type="evidence" value="ECO:0007669"/>
    <property type="project" value="TreeGrafter"/>
</dbReference>
<dbReference type="InterPro" id="IPR011545">
    <property type="entry name" value="DEAD/DEAH_box_helicase_dom"/>
</dbReference>
<proteinExistence type="inferred from homology"/>
<feature type="domain" description="DEAD/DEAH-box helicase" evidence="5">
    <location>
        <begin position="5"/>
        <end position="156"/>
    </location>
</feature>
<keyword evidence="2" id="KW-0238">DNA-binding</keyword>
<evidence type="ECO:0000313" key="7">
    <source>
        <dbReference type="WBParaSite" id="SVE_1153200.1"/>
    </source>
</evidence>
<keyword evidence="3" id="KW-0413">Isomerase</keyword>
<evidence type="ECO:0000256" key="1">
    <source>
        <dbReference type="ARBA" id="ARBA00005446"/>
    </source>
</evidence>
<dbReference type="WBParaSite" id="SVE_1153200.1">
    <property type="protein sequence ID" value="SVE_1153200.1"/>
    <property type="gene ID" value="SVE_1153200"/>
</dbReference>